<dbReference type="OrthoDB" id="8627799at2"/>
<dbReference type="Proteomes" id="UP000294692">
    <property type="component" value="Unassembled WGS sequence"/>
</dbReference>
<dbReference type="InterPro" id="IPR036388">
    <property type="entry name" value="WH-like_DNA-bd_sf"/>
</dbReference>
<evidence type="ECO:0000259" key="6">
    <source>
        <dbReference type="PROSITE" id="PS50931"/>
    </source>
</evidence>
<evidence type="ECO:0000256" key="1">
    <source>
        <dbReference type="ARBA" id="ARBA00009437"/>
    </source>
</evidence>
<evidence type="ECO:0000256" key="2">
    <source>
        <dbReference type="ARBA" id="ARBA00023015"/>
    </source>
</evidence>
<accession>A0A4R3VDA0</accession>
<keyword evidence="4" id="KW-0804">Transcription</keyword>
<dbReference type="SUPFAM" id="SSF46785">
    <property type="entry name" value="Winged helix' DNA-binding domain"/>
    <property type="match status" value="1"/>
</dbReference>
<dbReference type="PROSITE" id="PS50931">
    <property type="entry name" value="HTH_LYSR"/>
    <property type="match status" value="1"/>
</dbReference>
<dbReference type="InterPro" id="IPR000847">
    <property type="entry name" value="LysR_HTH_N"/>
</dbReference>
<dbReference type="PRINTS" id="PR00039">
    <property type="entry name" value="HTHLYSR"/>
</dbReference>
<dbReference type="Gene3D" id="3.40.190.290">
    <property type="match status" value="1"/>
</dbReference>
<dbReference type="Gene3D" id="1.10.10.10">
    <property type="entry name" value="Winged helix-like DNA-binding domain superfamily/Winged helix DNA-binding domain"/>
    <property type="match status" value="1"/>
</dbReference>
<keyword evidence="3 7" id="KW-0238">DNA-binding</keyword>
<organism evidence="7 8">
    <name type="scientific">Paracandidimonas soli</name>
    <dbReference type="NCBI Taxonomy" id="1917182"/>
    <lineage>
        <taxon>Bacteria</taxon>
        <taxon>Pseudomonadati</taxon>
        <taxon>Pseudomonadota</taxon>
        <taxon>Betaproteobacteria</taxon>
        <taxon>Burkholderiales</taxon>
        <taxon>Alcaligenaceae</taxon>
        <taxon>Paracandidimonas</taxon>
    </lineage>
</organism>
<protein>
    <submittedName>
        <fullName evidence="7">DNA-binding transcriptional LysR family regulator</fullName>
    </submittedName>
</protein>
<comment type="similarity">
    <text evidence="1">Belongs to the LysR transcriptional regulatory family.</text>
</comment>
<evidence type="ECO:0000256" key="4">
    <source>
        <dbReference type="ARBA" id="ARBA00023163"/>
    </source>
</evidence>
<dbReference type="RefSeq" id="WP_132475460.1">
    <property type="nucleotide sequence ID" value="NZ_JBEBWM010000002.1"/>
</dbReference>
<dbReference type="GO" id="GO:0003700">
    <property type="term" value="F:DNA-binding transcription factor activity"/>
    <property type="evidence" value="ECO:0007669"/>
    <property type="project" value="InterPro"/>
</dbReference>
<dbReference type="Pfam" id="PF03466">
    <property type="entry name" value="LysR_substrate"/>
    <property type="match status" value="1"/>
</dbReference>
<gene>
    <name evidence="7" type="ORF">EV686_103256</name>
</gene>
<dbReference type="InterPro" id="IPR036390">
    <property type="entry name" value="WH_DNA-bd_sf"/>
</dbReference>
<dbReference type="GO" id="GO:0003677">
    <property type="term" value="F:DNA binding"/>
    <property type="evidence" value="ECO:0007669"/>
    <property type="project" value="UniProtKB-KW"/>
</dbReference>
<evidence type="ECO:0000313" key="8">
    <source>
        <dbReference type="Proteomes" id="UP000294692"/>
    </source>
</evidence>
<dbReference type="Pfam" id="PF00126">
    <property type="entry name" value="HTH_1"/>
    <property type="match status" value="1"/>
</dbReference>
<evidence type="ECO:0000256" key="3">
    <source>
        <dbReference type="ARBA" id="ARBA00023125"/>
    </source>
</evidence>
<keyword evidence="8" id="KW-1185">Reference proteome</keyword>
<dbReference type="SUPFAM" id="SSF53850">
    <property type="entry name" value="Periplasmic binding protein-like II"/>
    <property type="match status" value="1"/>
</dbReference>
<feature type="compositionally biased region" description="Basic and acidic residues" evidence="5">
    <location>
        <begin position="347"/>
        <end position="356"/>
    </location>
</feature>
<evidence type="ECO:0000313" key="7">
    <source>
        <dbReference type="EMBL" id="TCV00675.1"/>
    </source>
</evidence>
<feature type="domain" description="HTH lysR-type" evidence="6">
    <location>
        <begin position="14"/>
        <end position="71"/>
    </location>
</feature>
<sequence>MQPLVPVHTILSRLRLRQLMLLIALEEHSTLNRAADHLGISQPGATKALNELEALFGTKLFERTAQGLTPNEFGRCVTRYARLIHSDLYHMREEFASIRQGTGGRLAVGAISGAIPYVSSLLSRLSVAHPEVDVSIIEGTSDQLLGHLDEGRLELVFCRTAVSQHEQKYQSLEEFGEQMALIVNPRHALCSQPSVALRDLAGLRWVVYPAGMPMRIELERAFAQAGLDFPSSLIETSSALSRLYLVHENTALVAQTPYRIAKFGMKLGMAVRLPLEIESRRLSYALVKRKSAVLSAAAQLFLGILRDAQAEAQPQSQPAPAGMAPEASGHAAAPADCQASGEAGPHAGREMDKLRP</sequence>
<keyword evidence="2" id="KW-0805">Transcription regulation</keyword>
<comment type="caution">
    <text evidence="7">The sequence shown here is derived from an EMBL/GenBank/DDBJ whole genome shotgun (WGS) entry which is preliminary data.</text>
</comment>
<name>A0A4R3VDA0_9BURK</name>
<dbReference type="AlphaFoldDB" id="A0A4R3VDA0"/>
<dbReference type="PANTHER" id="PTHR30419">
    <property type="entry name" value="HTH-TYPE TRANSCRIPTIONAL REGULATOR YBHD"/>
    <property type="match status" value="1"/>
</dbReference>
<evidence type="ECO:0000256" key="5">
    <source>
        <dbReference type="SAM" id="MobiDB-lite"/>
    </source>
</evidence>
<proteinExistence type="inferred from homology"/>
<dbReference type="GO" id="GO:0005829">
    <property type="term" value="C:cytosol"/>
    <property type="evidence" value="ECO:0007669"/>
    <property type="project" value="TreeGrafter"/>
</dbReference>
<dbReference type="PANTHER" id="PTHR30419:SF8">
    <property type="entry name" value="NITROGEN ASSIMILATION TRANSCRIPTIONAL ACTIVATOR-RELATED"/>
    <property type="match status" value="1"/>
</dbReference>
<feature type="region of interest" description="Disordered" evidence="5">
    <location>
        <begin position="312"/>
        <end position="356"/>
    </location>
</feature>
<dbReference type="InterPro" id="IPR005119">
    <property type="entry name" value="LysR_subst-bd"/>
</dbReference>
<feature type="compositionally biased region" description="Low complexity" evidence="5">
    <location>
        <begin position="312"/>
        <end position="335"/>
    </location>
</feature>
<dbReference type="EMBL" id="SMBX01000003">
    <property type="protein sequence ID" value="TCV00675.1"/>
    <property type="molecule type" value="Genomic_DNA"/>
</dbReference>
<reference evidence="7 8" key="1">
    <citation type="submission" date="2019-03" db="EMBL/GenBank/DDBJ databases">
        <title>Genomic Encyclopedia of Type Strains, Phase IV (KMG-IV): sequencing the most valuable type-strain genomes for metagenomic binning, comparative biology and taxonomic classification.</title>
        <authorList>
            <person name="Goeker M."/>
        </authorList>
    </citation>
    <scope>NUCLEOTIDE SEQUENCE [LARGE SCALE GENOMIC DNA]</scope>
    <source>
        <strain evidence="7 8">DSM 100048</strain>
    </source>
</reference>
<dbReference type="InterPro" id="IPR050950">
    <property type="entry name" value="HTH-type_LysR_regulators"/>
</dbReference>